<evidence type="ECO:0000259" key="8">
    <source>
        <dbReference type="PROSITE" id="PS50850"/>
    </source>
</evidence>
<feature type="transmembrane region" description="Helical" evidence="7">
    <location>
        <begin position="78"/>
        <end position="104"/>
    </location>
</feature>
<feature type="transmembrane region" description="Helical" evidence="7">
    <location>
        <begin position="274"/>
        <end position="294"/>
    </location>
</feature>
<evidence type="ECO:0000256" key="7">
    <source>
        <dbReference type="SAM" id="Phobius"/>
    </source>
</evidence>
<feature type="transmembrane region" description="Helical" evidence="7">
    <location>
        <begin position="346"/>
        <end position="365"/>
    </location>
</feature>
<keyword evidence="3 7" id="KW-0812">Transmembrane</keyword>
<dbReference type="PANTHER" id="PTHR23501:SF193">
    <property type="entry name" value="MULTIDRUG TRANSPORTER, PUTATIVE (AFU_ORTHOLOGUE AFUA_8G00940)-RELATED"/>
    <property type="match status" value="1"/>
</dbReference>
<feature type="transmembrane region" description="Helical" evidence="7">
    <location>
        <begin position="203"/>
        <end position="225"/>
    </location>
</feature>
<comment type="subcellular location">
    <subcellularLocation>
        <location evidence="1">Membrane</location>
        <topology evidence="1">Multi-pass membrane protein</topology>
    </subcellularLocation>
</comment>
<evidence type="ECO:0000256" key="6">
    <source>
        <dbReference type="SAM" id="MobiDB-lite"/>
    </source>
</evidence>
<evidence type="ECO:0000256" key="3">
    <source>
        <dbReference type="ARBA" id="ARBA00022692"/>
    </source>
</evidence>
<name>A0ABR4HQ71_9EURO</name>
<dbReference type="InterPro" id="IPR020846">
    <property type="entry name" value="MFS_dom"/>
</dbReference>
<feature type="domain" description="Major facilitator superfamily (MFS) profile" evidence="8">
    <location>
        <begin position="81"/>
        <end position="570"/>
    </location>
</feature>
<feature type="transmembrane region" description="Helical" evidence="7">
    <location>
        <begin position="385"/>
        <end position="402"/>
    </location>
</feature>
<evidence type="ECO:0000313" key="9">
    <source>
        <dbReference type="EMBL" id="KAL2817541.1"/>
    </source>
</evidence>
<dbReference type="Pfam" id="PF07690">
    <property type="entry name" value="MFS_1"/>
    <property type="match status" value="1"/>
</dbReference>
<dbReference type="Gene3D" id="1.20.1250.20">
    <property type="entry name" value="MFS general substrate transporter like domains"/>
    <property type="match status" value="1"/>
</dbReference>
<dbReference type="CDD" id="cd17502">
    <property type="entry name" value="MFS_Azr1_MDR_like"/>
    <property type="match status" value="1"/>
</dbReference>
<evidence type="ECO:0000256" key="5">
    <source>
        <dbReference type="ARBA" id="ARBA00023136"/>
    </source>
</evidence>
<evidence type="ECO:0000256" key="1">
    <source>
        <dbReference type="ARBA" id="ARBA00004141"/>
    </source>
</evidence>
<dbReference type="InterPro" id="IPR011701">
    <property type="entry name" value="MFS"/>
</dbReference>
<feature type="transmembrane region" description="Helical" evidence="7">
    <location>
        <begin position="409"/>
        <end position="430"/>
    </location>
</feature>
<dbReference type="PROSITE" id="PS50850">
    <property type="entry name" value="MFS"/>
    <property type="match status" value="1"/>
</dbReference>
<feature type="transmembrane region" description="Helical" evidence="7">
    <location>
        <begin position="474"/>
        <end position="496"/>
    </location>
</feature>
<feature type="transmembrane region" description="Helical" evidence="7">
    <location>
        <begin position="176"/>
        <end position="196"/>
    </location>
</feature>
<keyword evidence="5 7" id="KW-0472">Membrane</keyword>
<proteinExistence type="inferred from homology"/>
<feature type="transmembrane region" description="Helical" evidence="7">
    <location>
        <begin position="145"/>
        <end position="164"/>
    </location>
</feature>
<sequence>MDDKHSTEGIPQQARRNISIKDDITPNSSSSSLSSLTQQATNQIDPTPQLMLDEPPKPTEADTNVTPGAEEWIDGVPLFMVISGVTLVVFLMLLDTSIVATAVPKITNHFHSLQDVAWYGSAYTLASCALQPLTGKFYTYFNSKVVFLTFFVLFEIGSLISGVANSSKMLIIGRAVSGMGTSGMVNGALTIIAGAVPMHKRPAIIGIMMGLAQLGLVLGPLIGGVLTDKVSWRWCFYINLPIGGLVAILLLFTRIPEQRKKDRAIDVLPTFFKAFDLVGFVLFAPAAIMILLALEYGGNKYPWDDSRVIGLFCGGGATAIVFLVWEYRTGKGAMIPFHLVTQRIAYSSYLTMASIFGLTMVVAYYLPIYFQAVKGHSALTSGVDLLPNILAQLVMAVCSGVLTGKLGYYLPWAVVGAAFCAVAAGLLSTLSPTTVTAAWAGYQIIMGLGRGAATQPPMLAVQNNISPDDVSTAMAILTFSQTFGGSIFLAIANVIFSAGLRDQIPRYAPNVNPEDVIAAGATGFREIVAPEDLEGVLRGYAKSIDWVMYLTVGLCVAQFMSSWGMGWKDVRKKQEVKENTTEEVAKKEGEEKDLERGMHA</sequence>
<comment type="caution">
    <text evidence="9">The sequence shown here is derived from an EMBL/GenBank/DDBJ whole genome shotgun (WGS) entry which is preliminary data.</text>
</comment>
<feature type="transmembrane region" description="Helical" evidence="7">
    <location>
        <begin position="231"/>
        <end position="253"/>
    </location>
</feature>
<dbReference type="SUPFAM" id="SSF103473">
    <property type="entry name" value="MFS general substrate transporter"/>
    <property type="match status" value="1"/>
</dbReference>
<feature type="transmembrane region" description="Helical" evidence="7">
    <location>
        <begin position="306"/>
        <end position="325"/>
    </location>
</feature>
<dbReference type="InterPro" id="IPR036259">
    <property type="entry name" value="MFS_trans_sf"/>
</dbReference>
<evidence type="ECO:0000313" key="10">
    <source>
        <dbReference type="Proteomes" id="UP001610334"/>
    </source>
</evidence>
<evidence type="ECO:0000256" key="2">
    <source>
        <dbReference type="ARBA" id="ARBA00007520"/>
    </source>
</evidence>
<feature type="compositionally biased region" description="Polar residues" evidence="6">
    <location>
        <begin position="37"/>
        <end position="46"/>
    </location>
</feature>
<dbReference type="Proteomes" id="UP001610334">
    <property type="component" value="Unassembled WGS sequence"/>
</dbReference>
<accession>A0ABR4HQ71</accession>
<protein>
    <submittedName>
        <fullName evidence="9">Major facilitator superfamily domain-containing protein</fullName>
    </submittedName>
</protein>
<keyword evidence="10" id="KW-1185">Reference proteome</keyword>
<feature type="region of interest" description="Disordered" evidence="6">
    <location>
        <begin position="572"/>
        <end position="600"/>
    </location>
</feature>
<evidence type="ECO:0000256" key="4">
    <source>
        <dbReference type="ARBA" id="ARBA00022989"/>
    </source>
</evidence>
<reference evidence="9 10" key="1">
    <citation type="submission" date="2024-07" db="EMBL/GenBank/DDBJ databases">
        <title>Section-level genome sequencing and comparative genomics of Aspergillus sections Usti and Cavernicolus.</title>
        <authorList>
            <consortium name="Lawrence Berkeley National Laboratory"/>
            <person name="Nybo J.L."/>
            <person name="Vesth T.C."/>
            <person name="Theobald S."/>
            <person name="Frisvad J.C."/>
            <person name="Larsen T.O."/>
            <person name="Kjaerboelling I."/>
            <person name="Rothschild-Mancinelli K."/>
            <person name="Lyhne E.K."/>
            <person name="Kogle M.E."/>
            <person name="Barry K."/>
            <person name="Clum A."/>
            <person name="Na H."/>
            <person name="Ledsgaard L."/>
            <person name="Lin J."/>
            <person name="Lipzen A."/>
            <person name="Kuo A."/>
            <person name="Riley R."/>
            <person name="Mondo S."/>
            <person name="Labutti K."/>
            <person name="Haridas S."/>
            <person name="Pangalinan J."/>
            <person name="Salamov A.A."/>
            <person name="Simmons B.A."/>
            <person name="Magnuson J.K."/>
            <person name="Chen J."/>
            <person name="Drula E."/>
            <person name="Henrissat B."/>
            <person name="Wiebenga A."/>
            <person name="Lubbers R.J."/>
            <person name="Gomes A.C."/>
            <person name="Makela M.R."/>
            <person name="Stajich J."/>
            <person name="Grigoriev I.V."/>
            <person name="Mortensen U.H."/>
            <person name="De Vries R.P."/>
            <person name="Baker S.E."/>
            <person name="Andersen M.R."/>
        </authorList>
    </citation>
    <scope>NUCLEOTIDE SEQUENCE [LARGE SCALE GENOMIC DNA]</scope>
    <source>
        <strain evidence="9 10">CBS 588.65</strain>
    </source>
</reference>
<organism evidence="9 10">
    <name type="scientific">Aspergillus granulosus</name>
    <dbReference type="NCBI Taxonomy" id="176169"/>
    <lineage>
        <taxon>Eukaryota</taxon>
        <taxon>Fungi</taxon>
        <taxon>Dikarya</taxon>
        <taxon>Ascomycota</taxon>
        <taxon>Pezizomycotina</taxon>
        <taxon>Eurotiomycetes</taxon>
        <taxon>Eurotiomycetidae</taxon>
        <taxon>Eurotiales</taxon>
        <taxon>Aspergillaceae</taxon>
        <taxon>Aspergillus</taxon>
        <taxon>Aspergillus subgen. Nidulantes</taxon>
    </lineage>
</organism>
<keyword evidence="4 7" id="KW-1133">Transmembrane helix</keyword>
<dbReference type="Gene3D" id="1.20.1720.10">
    <property type="entry name" value="Multidrug resistance protein D"/>
    <property type="match status" value="1"/>
</dbReference>
<gene>
    <name evidence="9" type="ORF">BJX63DRAFT_429588</name>
</gene>
<dbReference type="PANTHER" id="PTHR23501">
    <property type="entry name" value="MAJOR FACILITATOR SUPERFAMILY"/>
    <property type="match status" value="1"/>
</dbReference>
<dbReference type="EMBL" id="JBFXLT010000017">
    <property type="protein sequence ID" value="KAL2817541.1"/>
    <property type="molecule type" value="Genomic_DNA"/>
</dbReference>
<comment type="similarity">
    <text evidence="2">Belongs to the major facilitator superfamily. TCR/Tet family.</text>
</comment>
<feature type="region of interest" description="Disordered" evidence="6">
    <location>
        <begin position="1"/>
        <end position="67"/>
    </location>
</feature>